<sequence>MAWQPPEKDCGACGAPTCQAFLERVRRGERELQDCIFCPSGPLSPRFEGEARYSGRDALGGEYDFILDPLPGEVSARKIVLPFRPDLVERWGIAAGDIVVGRPTGAGCPVQHVLSVLHANPVTGLLTCLVVGPEFSRDREFKEIEAYHIVGFEGIARPVRREPVLGMRQRFLPGFCMMNLTHTGVVNMILAQSSGLHVRVEDIRLL</sequence>
<evidence type="ECO:0000259" key="5">
    <source>
        <dbReference type="PROSITE" id="PS51656"/>
    </source>
</evidence>
<dbReference type="GO" id="GO:0046872">
    <property type="term" value="F:metal ion binding"/>
    <property type="evidence" value="ECO:0007669"/>
    <property type="project" value="UniProtKB-KW"/>
</dbReference>
<feature type="domain" description="4Fe-4S" evidence="5">
    <location>
        <begin position="1"/>
        <end position="62"/>
    </location>
</feature>
<organism evidence="6 7">
    <name type="scientific">Methanoculleus thermophilus</name>
    <dbReference type="NCBI Taxonomy" id="2200"/>
    <lineage>
        <taxon>Archaea</taxon>
        <taxon>Methanobacteriati</taxon>
        <taxon>Methanobacteriota</taxon>
        <taxon>Stenosarchaea group</taxon>
        <taxon>Methanomicrobia</taxon>
        <taxon>Methanomicrobiales</taxon>
        <taxon>Methanomicrobiaceae</taxon>
        <taxon>Methanoculleus</taxon>
    </lineage>
</organism>
<accession>A0A1G8ZV56</accession>
<evidence type="ECO:0000256" key="1">
    <source>
        <dbReference type="ARBA" id="ARBA00022485"/>
    </source>
</evidence>
<evidence type="ECO:0000256" key="2">
    <source>
        <dbReference type="ARBA" id="ARBA00022723"/>
    </source>
</evidence>
<keyword evidence="1" id="KW-0004">4Fe-4S</keyword>
<evidence type="ECO:0000256" key="3">
    <source>
        <dbReference type="ARBA" id="ARBA00023004"/>
    </source>
</evidence>
<dbReference type="InterPro" id="IPR007202">
    <property type="entry name" value="4Fe-4S_dom"/>
</dbReference>
<dbReference type="OrthoDB" id="9014at2157"/>
<dbReference type="Gene3D" id="1.10.15.40">
    <property type="entry name" value="Electron transport complex subunit B, putative Fe-S cluster"/>
    <property type="match status" value="1"/>
</dbReference>
<dbReference type="AlphaFoldDB" id="A0A1G8ZV56"/>
<dbReference type="GO" id="GO:0051539">
    <property type="term" value="F:4 iron, 4 sulfur cluster binding"/>
    <property type="evidence" value="ECO:0007669"/>
    <property type="project" value="UniProtKB-KW"/>
</dbReference>
<evidence type="ECO:0000256" key="4">
    <source>
        <dbReference type="ARBA" id="ARBA00023014"/>
    </source>
</evidence>
<dbReference type="Pfam" id="PF04060">
    <property type="entry name" value="FeS"/>
    <property type="match status" value="1"/>
</dbReference>
<dbReference type="STRING" id="2200.GCA_001571405_01600"/>
<evidence type="ECO:0000313" key="6">
    <source>
        <dbReference type="EMBL" id="SDK18923.1"/>
    </source>
</evidence>
<gene>
    <name evidence="6" type="ORF">SAMN04488571_10530</name>
</gene>
<keyword evidence="7" id="KW-1185">Reference proteome</keyword>
<evidence type="ECO:0000313" key="7">
    <source>
        <dbReference type="Proteomes" id="UP000326500"/>
    </source>
</evidence>
<dbReference type="EMBL" id="FNFT01000005">
    <property type="protein sequence ID" value="SDK18923.1"/>
    <property type="molecule type" value="Genomic_DNA"/>
</dbReference>
<protein>
    <submittedName>
        <fullName evidence="6">Uncharacterized Fe-S cluster-containing protein</fullName>
    </submittedName>
</protein>
<reference evidence="6 7" key="1">
    <citation type="submission" date="2016-10" db="EMBL/GenBank/DDBJ databases">
        <authorList>
            <person name="Varghese N."/>
            <person name="Submissions S."/>
        </authorList>
    </citation>
    <scope>NUCLEOTIDE SEQUENCE [LARGE SCALE GENOMIC DNA]</scope>
    <source>
        <strain evidence="6 7">DSM 2373</strain>
    </source>
</reference>
<dbReference type="PROSITE" id="PS51656">
    <property type="entry name" value="4FE4S"/>
    <property type="match status" value="1"/>
</dbReference>
<name>A0A1G8ZV56_9EURY</name>
<dbReference type="RefSeq" id="WP_066957809.1">
    <property type="nucleotide sequence ID" value="NZ_BCNX01000008.1"/>
</dbReference>
<keyword evidence="3" id="KW-0408">Iron</keyword>
<proteinExistence type="predicted"/>
<keyword evidence="2" id="KW-0479">Metal-binding</keyword>
<dbReference type="Proteomes" id="UP000326500">
    <property type="component" value="Unassembled WGS sequence"/>
</dbReference>
<keyword evidence="4" id="KW-0411">Iron-sulfur</keyword>